<dbReference type="Pfam" id="PF03453">
    <property type="entry name" value="MoeA_N"/>
    <property type="match status" value="1"/>
</dbReference>
<organism evidence="4">
    <name type="scientific">Ignisphaera aggregans</name>
    <dbReference type="NCBI Taxonomy" id="334771"/>
    <lineage>
        <taxon>Archaea</taxon>
        <taxon>Thermoproteota</taxon>
        <taxon>Thermoprotei</taxon>
        <taxon>Desulfurococcales</taxon>
        <taxon>Desulfurococcaceae</taxon>
        <taxon>Ignisphaera</taxon>
    </lineage>
</organism>
<dbReference type="AlphaFoldDB" id="A0A7C5TJ66"/>
<dbReference type="InterPro" id="IPR005111">
    <property type="entry name" value="MoeA_C_domain_IV"/>
</dbReference>
<sequence>MIVYEDIISPINIPPYDRSAVDGYAICSDAVTSASPNNPIPLILKDRANEINCSEATSVSTGDRLPLGADAVVMIEDTYTDNIKKVVYVTRSVPKYFNVSRTGEDIRHGDIIAERGRLLRPWHIAAIAAIGLRKIKLFKPIRVGVITIGSEIRDSAEGIKVYEKGGVIDVTSKLILASLKEYRFITSKWYGIVPDDTEKIAEILQQSLMENDIVITSGGTGPGNYDVTFNALSILGKRMKVEVISRGIAMRPGRPTSIAVIDNKPIFMLSGFPVAAYIAIRVLVIPFIIKVLNIKGAEPIEIPAILTKRAVGSVGYDVFARIKAYRCGDSICAEPLAIHGSGILKTLLDSNAILHINHDLEGYDKGEKVWIQIL</sequence>
<dbReference type="NCBIfam" id="TIGR00177">
    <property type="entry name" value="molyb_syn"/>
    <property type="match status" value="1"/>
</dbReference>
<dbReference type="SUPFAM" id="SSF63882">
    <property type="entry name" value="MoeA N-terminal region -like"/>
    <property type="match status" value="1"/>
</dbReference>
<name>A0A7C5TJ66_9CREN</name>
<dbReference type="PANTHER" id="PTHR10192:SF19">
    <property type="entry name" value="MOLYBDOPTERIN BIOSYNTHESIS PROTEIN MJ0666-RELATED"/>
    <property type="match status" value="1"/>
</dbReference>
<evidence type="ECO:0000313" key="4">
    <source>
        <dbReference type="EMBL" id="HHP82416.1"/>
    </source>
</evidence>
<dbReference type="Gene3D" id="3.90.105.10">
    <property type="entry name" value="Molybdopterin biosynthesis moea protein, domain 2"/>
    <property type="match status" value="1"/>
</dbReference>
<dbReference type="InterPro" id="IPR001453">
    <property type="entry name" value="MoaB/Mog_dom"/>
</dbReference>
<dbReference type="GO" id="GO:0061599">
    <property type="term" value="F:molybdopterin molybdotransferase activity"/>
    <property type="evidence" value="ECO:0007669"/>
    <property type="project" value="TreeGrafter"/>
</dbReference>
<dbReference type="Gene3D" id="2.170.190.11">
    <property type="entry name" value="Molybdopterin biosynthesis moea protein, domain 3"/>
    <property type="match status" value="1"/>
</dbReference>
<accession>A0A7C5TJ66</accession>
<dbReference type="InterPro" id="IPR038987">
    <property type="entry name" value="MoeA-like"/>
</dbReference>
<feature type="domain" description="MoaB/Mog" evidence="3">
    <location>
        <begin position="144"/>
        <end position="290"/>
    </location>
</feature>
<dbReference type="Gene3D" id="2.40.340.10">
    <property type="entry name" value="MoeA, C-terminal, domain IV"/>
    <property type="match status" value="1"/>
</dbReference>
<dbReference type="PANTHER" id="PTHR10192">
    <property type="entry name" value="MOLYBDOPTERIN BIOSYNTHESIS PROTEIN"/>
    <property type="match status" value="1"/>
</dbReference>
<evidence type="ECO:0000256" key="2">
    <source>
        <dbReference type="ARBA" id="ARBA00023150"/>
    </source>
</evidence>
<keyword evidence="4" id="KW-0808">Transferase</keyword>
<dbReference type="UniPathway" id="UPA00344"/>
<dbReference type="Pfam" id="PF03454">
    <property type="entry name" value="MoeA_C"/>
    <property type="match status" value="1"/>
</dbReference>
<dbReference type="InterPro" id="IPR036425">
    <property type="entry name" value="MoaB/Mog-like_dom_sf"/>
</dbReference>
<dbReference type="EMBL" id="DRZI01000304">
    <property type="protein sequence ID" value="HHP82416.1"/>
    <property type="molecule type" value="Genomic_DNA"/>
</dbReference>
<proteinExistence type="predicted"/>
<dbReference type="SMART" id="SM00852">
    <property type="entry name" value="MoCF_biosynth"/>
    <property type="match status" value="1"/>
</dbReference>
<dbReference type="GO" id="GO:0005737">
    <property type="term" value="C:cytoplasm"/>
    <property type="evidence" value="ECO:0007669"/>
    <property type="project" value="TreeGrafter"/>
</dbReference>
<reference evidence="4" key="1">
    <citation type="journal article" date="2020" name="mSystems">
        <title>Genome- and Community-Level Interaction Insights into Carbon Utilization and Element Cycling Functions of Hydrothermarchaeota in Hydrothermal Sediment.</title>
        <authorList>
            <person name="Zhou Z."/>
            <person name="Liu Y."/>
            <person name="Xu W."/>
            <person name="Pan J."/>
            <person name="Luo Z.H."/>
            <person name="Li M."/>
        </authorList>
    </citation>
    <scope>NUCLEOTIDE SEQUENCE [LARGE SCALE GENOMIC DNA]</scope>
    <source>
        <strain evidence="4">SpSt-1121</strain>
    </source>
</reference>
<dbReference type="GO" id="GO:0006777">
    <property type="term" value="P:Mo-molybdopterin cofactor biosynthetic process"/>
    <property type="evidence" value="ECO:0007669"/>
    <property type="project" value="UniProtKB-KW"/>
</dbReference>
<evidence type="ECO:0000259" key="3">
    <source>
        <dbReference type="SMART" id="SM00852"/>
    </source>
</evidence>
<evidence type="ECO:0000256" key="1">
    <source>
        <dbReference type="ARBA" id="ARBA00005046"/>
    </source>
</evidence>
<dbReference type="SUPFAM" id="SSF63867">
    <property type="entry name" value="MoeA C-terminal domain-like"/>
    <property type="match status" value="1"/>
</dbReference>
<dbReference type="CDD" id="cd00887">
    <property type="entry name" value="MoeA"/>
    <property type="match status" value="1"/>
</dbReference>
<comment type="pathway">
    <text evidence="1">Cofactor biosynthesis; molybdopterin biosynthesis.</text>
</comment>
<protein>
    <submittedName>
        <fullName evidence="4">Molybdopterin molybdenumtransferase MoeA</fullName>
    </submittedName>
</protein>
<dbReference type="InterPro" id="IPR036135">
    <property type="entry name" value="MoeA_linker/N_sf"/>
</dbReference>
<dbReference type="Gene3D" id="3.40.980.10">
    <property type="entry name" value="MoaB/Mog-like domain"/>
    <property type="match status" value="1"/>
</dbReference>
<dbReference type="InterPro" id="IPR036688">
    <property type="entry name" value="MoeA_C_domain_IV_sf"/>
</dbReference>
<gene>
    <name evidence="4" type="ORF">ENM84_07115</name>
</gene>
<dbReference type="Pfam" id="PF00994">
    <property type="entry name" value="MoCF_biosynth"/>
    <property type="match status" value="1"/>
</dbReference>
<dbReference type="SUPFAM" id="SSF53218">
    <property type="entry name" value="Molybdenum cofactor biosynthesis proteins"/>
    <property type="match status" value="1"/>
</dbReference>
<dbReference type="InterPro" id="IPR005110">
    <property type="entry name" value="MoeA_linker/N"/>
</dbReference>
<keyword evidence="2" id="KW-0501">Molybdenum cofactor biosynthesis</keyword>
<comment type="caution">
    <text evidence="4">The sequence shown here is derived from an EMBL/GenBank/DDBJ whole genome shotgun (WGS) entry which is preliminary data.</text>
</comment>